<dbReference type="RefSeq" id="WP_372509283.1">
    <property type="nucleotide sequence ID" value="NZ_AP022584.1"/>
</dbReference>
<accession>A0ABN5ZMW3</accession>
<reference evidence="2 3" key="1">
    <citation type="journal article" date="2019" name="Emerg. Microbes Infect.">
        <title>Comprehensive subspecies identification of 175 nontuberculous mycobacteria species based on 7547 genomic profiles.</title>
        <authorList>
            <person name="Matsumoto Y."/>
            <person name="Kinjo T."/>
            <person name="Motooka D."/>
            <person name="Nabeya D."/>
            <person name="Jung N."/>
            <person name="Uechi K."/>
            <person name="Horii T."/>
            <person name="Iida T."/>
            <person name="Fujita J."/>
            <person name="Nakamura S."/>
        </authorList>
    </citation>
    <scope>NUCLEOTIDE SEQUENCE [LARGE SCALE GENOMIC DNA]</scope>
    <source>
        <strain evidence="2 3">JCM 17324</strain>
    </source>
</reference>
<dbReference type="InterPro" id="IPR000073">
    <property type="entry name" value="AB_hydrolase_1"/>
</dbReference>
<keyword evidence="2" id="KW-0378">Hydrolase</keyword>
<evidence type="ECO:0000313" key="2">
    <source>
        <dbReference type="EMBL" id="BBY10002.1"/>
    </source>
</evidence>
<sequence>MAAVSKFEGTGMNICTLEDHRRYASTPSGPISYLDVGSGRPAVFIHGILANSLLWRHVIAAMAGDRRRCIVVDLPGHGHTPPAPANADVTLTGLARRVVELCEHLGLDRFDLVGNDTGGAVAQIVAAHVGRRLSTFTLTNCDTEGNTPPTLFKPVAVAARLGLLARIGPRVAASRRLKLSGLTAGCPHPGRLPAEVVDAYYDPVFGTPESSRAFARLVTAISSTDLAAVRSELGALMVPTLIVWGTGDVFFRLKWARRLADLIPGTVGITTVHGARMHFPDYRADEFIPALQQHWAQHSS</sequence>
<dbReference type="GO" id="GO:0016787">
    <property type="term" value="F:hydrolase activity"/>
    <property type="evidence" value="ECO:0007669"/>
    <property type="project" value="UniProtKB-KW"/>
</dbReference>
<dbReference type="Pfam" id="PF00561">
    <property type="entry name" value="Abhydrolase_1"/>
    <property type="match status" value="1"/>
</dbReference>
<dbReference type="InterPro" id="IPR050266">
    <property type="entry name" value="AB_hydrolase_sf"/>
</dbReference>
<dbReference type="PANTHER" id="PTHR43798">
    <property type="entry name" value="MONOACYLGLYCEROL LIPASE"/>
    <property type="match status" value="1"/>
</dbReference>
<dbReference type="InterPro" id="IPR029058">
    <property type="entry name" value="AB_hydrolase_fold"/>
</dbReference>
<proteinExistence type="predicted"/>
<evidence type="ECO:0000259" key="1">
    <source>
        <dbReference type="Pfam" id="PF00561"/>
    </source>
</evidence>
<evidence type="ECO:0000313" key="3">
    <source>
        <dbReference type="Proteomes" id="UP000466831"/>
    </source>
</evidence>
<organism evidence="2 3">
    <name type="scientific">Mycobacterium marseillense</name>
    <dbReference type="NCBI Taxonomy" id="701042"/>
    <lineage>
        <taxon>Bacteria</taxon>
        <taxon>Bacillati</taxon>
        <taxon>Actinomycetota</taxon>
        <taxon>Actinomycetes</taxon>
        <taxon>Mycobacteriales</taxon>
        <taxon>Mycobacteriaceae</taxon>
        <taxon>Mycobacterium</taxon>
        <taxon>Mycobacterium avium complex (MAC)</taxon>
    </lineage>
</organism>
<dbReference type="SUPFAM" id="SSF53474">
    <property type="entry name" value="alpha/beta-Hydrolases"/>
    <property type="match status" value="1"/>
</dbReference>
<dbReference type="PRINTS" id="PR00111">
    <property type="entry name" value="ABHYDROLASE"/>
</dbReference>
<dbReference type="Gene3D" id="3.40.50.1820">
    <property type="entry name" value="alpha/beta hydrolase"/>
    <property type="match status" value="1"/>
</dbReference>
<gene>
    <name evidence="2" type="ORF">MMARJ_07420</name>
</gene>
<dbReference type="Proteomes" id="UP000466831">
    <property type="component" value="Chromosome"/>
</dbReference>
<protein>
    <submittedName>
        <fullName evidence="2">Hydrolase, alpha/beta hydrolase fold protein</fullName>
    </submittedName>
</protein>
<feature type="domain" description="AB hydrolase-1" evidence="1">
    <location>
        <begin position="43"/>
        <end position="266"/>
    </location>
</feature>
<name>A0ABN5ZMW3_9MYCO</name>
<dbReference type="EMBL" id="AP022584">
    <property type="protein sequence ID" value="BBY10002.1"/>
    <property type="molecule type" value="Genomic_DNA"/>
</dbReference>
<keyword evidence="3" id="KW-1185">Reference proteome</keyword>